<proteinExistence type="predicted"/>
<keyword evidence="2" id="KW-1185">Reference proteome</keyword>
<accession>A0A392N6L0</accession>
<feature type="non-terminal residue" evidence="1">
    <location>
        <position position="1"/>
    </location>
</feature>
<reference evidence="1 2" key="1">
    <citation type="journal article" date="2018" name="Front. Plant Sci.">
        <title>Red Clover (Trifolium pratense) and Zigzag Clover (T. medium) - A Picture of Genomic Similarities and Differences.</title>
        <authorList>
            <person name="Dluhosova J."/>
            <person name="Istvanek J."/>
            <person name="Nedelnik J."/>
            <person name="Repkova J."/>
        </authorList>
    </citation>
    <scope>NUCLEOTIDE SEQUENCE [LARGE SCALE GENOMIC DNA]</scope>
    <source>
        <strain evidence="2">cv. 10/8</strain>
        <tissue evidence="1">Leaf</tissue>
    </source>
</reference>
<protein>
    <submittedName>
        <fullName evidence="1">Uncharacterized protein</fullName>
    </submittedName>
</protein>
<sequence length="12" mass="1226">AKAMTMLADSTS</sequence>
<name>A0A392N6L0_9FABA</name>
<dbReference type="Proteomes" id="UP000265520">
    <property type="component" value="Unassembled WGS sequence"/>
</dbReference>
<organism evidence="1 2">
    <name type="scientific">Trifolium medium</name>
    <dbReference type="NCBI Taxonomy" id="97028"/>
    <lineage>
        <taxon>Eukaryota</taxon>
        <taxon>Viridiplantae</taxon>
        <taxon>Streptophyta</taxon>
        <taxon>Embryophyta</taxon>
        <taxon>Tracheophyta</taxon>
        <taxon>Spermatophyta</taxon>
        <taxon>Magnoliopsida</taxon>
        <taxon>eudicotyledons</taxon>
        <taxon>Gunneridae</taxon>
        <taxon>Pentapetalae</taxon>
        <taxon>rosids</taxon>
        <taxon>fabids</taxon>
        <taxon>Fabales</taxon>
        <taxon>Fabaceae</taxon>
        <taxon>Papilionoideae</taxon>
        <taxon>50 kb inversion clade</taxon>
        <taxon>NPAAA clade</taxon>
        <taxon>Hologalegina</taxon>
        <taxon>IRL clade</taxon>
        <taxon>Trifolieae</taxon>
        <taxon>Trifolium</taxon>
    </lineage>
</organism>
<evidence type="ECO:0000313" key="2">
    <source>
        <dbReference type="Proteomes" id="UP000265520"/>
    </source>
</evidence>
<evidence type="ECO:0000313" key="1">
    <source>
        <dbReference type="EMBL" id="MCH95381.1"/>
    </source>
</evidence>
<dbReference type="EMBL" id="LXQA010029692">
    <property type="protein sequence ID" value="MCH95381.1"/>
    <property type="molecule type" value="Genomic_DNA"/>
</dbReference>
<comment type="caution">
    <text evidence="1">The sequence shown here is derived from an EMBL/GenBank/DDBJ whole genome shotgun (WGS) entry which is preliminary data.</text>
</comment>